<keyword evidence="9" id="KW-0808">Transferase</keyword>
<dbReference type="EMBL" id="JAZHFV010000003">
    <property type="protein sequence ID" value="MEX4008244.1"/>
    <property type="molecule type" value="Genomic_DNA"/>
</dbReference>
<evidence type="ECO:0000256" key="11">
    <source>
        <dbReference type="ARBA" id="ARBA00022741"/>
    </source>
</evidence>
<keyword evidence="12" id="KW-0418">Kinase</keyword>
<keyword evidence="14" id="KW-0157">Chromophore</keyword>
<keyword evidence="15" id="KW-0843">Virulence</keyword>
<dbReference type="PANTHER" id="PTHR41523:SF7">
    <property type="entry name" value="HISTIDINE KINASE"/>
    <property type="match status" value="1"/>
</dbReference>
<accession>A0ABV3WUF4</accession>
<dbReference type="NCBIfam" id="TIGR00229">
    <property type="entry name" value="sensory_box"/>
    <property type="match status" value="2"/>
</dbReference>
<evidence type="ECO:0000256" key="10">
    <source>
        <dbReference type="ARBA" id="ARBA00022737"/>
    </source>
</evidence>
<dbReference type="Pfam" id="PF13426">
    <property type="entry name" value="PAS_9"/>
    <property type="match status" value="1"/>
</dbReference>
<feature type="domain" description="PAC" evidence="18">
    <location>
        <begin position="240"/>
        <end position="292"/>
    </location>
</feature>
<dbReference type="Gene3D" id="2.10.70.100">
    <property type="match status" value="1"/>
</dbReference>
<dbReference type="InterPro" id="IPR035965">
    <property type="entry name" value="PAS-like_dom_sf"/>
</dbReference>
<name>A0ABV3WUF4_9HYPH</name>
<dbReference type="PROSITE" id="PS50113">
    <property type="entry name" value="PAC"/>
    <property type="match status" value="2"/>
</dbReference>
<evidence type="ECO:0000313" key="20">
    <source>
        <dbReference type="Proteomes" id="UP001559025"/>
    </source>
</evidence>
<evidence type="ECO:0000256" key="3">
    <source>
        <dbReference type="ARBA" id="ARBA00021740"/>
    </source>
</evidence>
<comment type="catalytic activity">
    <reaction evidence="1">
        <text>ATP + protein L-histidine = ADP + protein N-phospho-L-histidine.</text>
        <dbReference type="EC" id="2.7.13.3"/>
    </reaction>
</comment>
<evidence type="ECO:0000256" key="12">
    <source>
        <dbReference type="ARBA" id="ARBA00022777"/>
    </source>
</evidence>
<evidence type="ECO:0000259" key="18">
    <source>
        <dbReference type="PROSITE" id="PS50113"/>
    </source>
</evidence>
<dbReference type="Proteomes" id="UP001559025">
    <property type="component" value="Unassembled WGS sequence"/>
</dbReference>
<dbReference type="InterPro" id="IPR000014">
    <property type="entry name" value="PAS"/>
</dbReference>
<dbReference type="SMART" id="SM00091">
    <property type="entry name" value="PAS"/>
    <property type="match status" value="2"/>
</dbReference>
<keyword evidence="10" id="KW-0677">Repeat</keyword>
<keyword evidence="5" id="KW-0597">Phosphoprotein</keyword>
<dbReference type="EC" id="2.7.13.3" evidence="2"/>
<dbReference type="Pfam" id="PF08447">
    <property type="entry name" value="PAS_3"/>
    <property type="match status" value="1"/>
</dbReference>
<evidence type="ECO:0000256" key="15">
    <source>
        <dbReference type="ARBA" id="ARBA00023026"/>
    </source>
</evidence>
<reference evidence="19 20" key="1">
    <citation type="submission" date="2024-01" db="EMBL/GenBank/DDBJ databases">
        <title>New evidence supports the origin of RcGTA from prophage.</title>
        <authorList>
            <person name="Xu Y."/>
            <person name="Liu B."/>
            <person name="Chen F."/>
        </authorList>
    </citation>
    <scope>NUCLEOTIDE SEQUENCE [LARGE SCALE GENOMIC DNA]</scope>
    <source>
        <strain evidence="19 20">CBW1107-2</strain>
    </source>
</reference>
<keyword evidence="4" id="KW-0600">Photoreceptor protein</keyword>
<dbReference type="InterPro" id="IPR011102">
    <property type="entry name" value="Sig_transdc_His_kinase_HWE"/>
</dbReference>
<keyword evidence="13" id="KW-0067">ATP-binding</keyword>
<evidence type="ECO:0000313" key="19">
    <source>
        <dbReference type="EMBL" id="MEX4008244.1"/>
    </source>
</evidence>
<evidence type="ECO:0000256" key="4">
    <source>
        <dbReference type="ARBA" id="ARBA00022543"/>
    </source>
</evidence>
<dbReference type="InterPro" id="IPR000700">
    <property type="entry name" value="PAS-assoc_C"/>
</dbReference>
<dbReference type="SMART" id="SM00086">
    <property type="entry name" value="PAC"/>
    <property type="match status" value="2"/>
</dbReference>
<evidence type="ECO:0000256" key="16">
    <source>
        <dbReference type="ARBA" id="ARBA00023170"/>
    </source>
</evidence>
<evidence type="ECO:0000256" key="1">
    <source>
        <dbReference type="ARBA" id="ARBA00000085"/>
    </source>
</evidence>
<dbReference type="RefSeq" id="WP_173193587.1">
    <property type="nucleotide sequence ID" value="NZ_JAZHFV010000003.1"/>
</dbReference>
<proteinExistence type="predicted"/>
<keyword evidence="8" id="KW-0288">FMN</keyword>
<dbReference type="Pfam" id="PF07536">
    <property type="entry name" value="HWE_HK"/>
    <property type="match status" value="1"/>
</dbReference>
<evidence type="ECO:0000256" key="7">
    <source>
        <dbReference type="ARBA" id="ARBA00022630"/>
    </source>
</evidence>
<dbReference type="Gene3D" id="3.30.450.20">
    <property type="entry name" value="PAS domain"/>
    <property type="match status" value="2"/>
</dbReference>
<evidence type="ECO:0000256" key="5">
    <source>
        <dbReference type="ARBA" id="ARBA00022553"/>
    </source>
</evidence>
<dbReference type="InterPro" id="IPR001610">
    <property type="entry name" value="PAC"/>
</dbReference>
<evidence type="ECO:0000256" key="14">
    <source>
        <dbReference type="ARBA" id="ARBA00022991"/>
    </source>
</evidence>
<organism evidence="19 20">
    <name type="scientific">Neoaquamicrobium sediminum</name>
    <dbReference type="NCBI Taxonomy" id="1849104"/>
    <lineage>
        <taxon>Bacteria</taxon>
        <taxon>Pseudomonadati</taxon>
        <taxon>Pseudomonadota</taxon>
        <taxon>Alphaproteobacteria</taxon>
        <taxon>Hyphomicrobiales</taxon>
        <taxon>Phyllobacteriaceae</taxon>
        <taxon>Neoaquamicrobium</taxon>
    </lineage>
</organism>
<keyword evidence="7" id="KW-0285">Flavoprotein</keyword>
<dbReference type="CDD" id="cd00130">
    <property type="entry name" value="PAS"/>
    <property type="match status" value="2"/>
</dbReference>
<evidence type="ECO:0000256" key="13">
    <source>
        <dbReference type="ARBA" id="ARBA00022840"/>
    </source>
</evidence>
<dbReference type="InterPro" id="IPR013655">
    <property type="entry name" value="PAS_fold_3"/>
</dbReference>
<dbReference type="Gene3D" id="3.30.565.10">
    <property type="entry name" value="Histidine kinase-like ATPase, C-terminal domain"/>
    <property type="match status" value="1"/>
</dbReference>
<keyword evidence="16" id="KW-0675">Receptor</keyword>
<comment type="caution">
    <text evidence="19">The sequence shown here is derived from an EMBL/GenBank/DDBJ whole genome shotgun (WGS) entry which is preliminary data.</text>
</comment>
<keyword evidence="20" id="KW-1185">Reference proteome</keyword>
<evidence type="ECO:0000256" key="8">
    <source>
        <dbReference type="ARBA" id="ARBA00022643"/>
    </source>
</evidence>
<dbReference type="PROSITE" id="PS50112">
    <property type="entry name" value="PAS"/>
    <property type="match status" value="1"/>
</dbReference>
<dbReference type="SMART" id="SM00911">
    <property type="entry name" value="HWE_HK"/>
    <property type="match status" value="1"/>
</dbReference>
<gene>
    <name evidence="19" type="ORF">V1479_13095</name>
</gene>
<evidence type="ECO:0000256" key="2">
    <source>
        <dbReference type="ARBA" id="ARBA00012438"/>
    </source>
</evidence>
<sequence length="490" mass="55222">MNSREEGRIEKELHQVAASTDPFAAAVRTTRMPMLITDPHRPDNPIVFSNDAFTRLTGYTREEILGKNCRFLQGDGTNFDDVTKVRNAIARREAIEIDLLNYRKDGRSFWNRLLISPVFDEEGALTYFFASQFDVSPERNRLAELHSSHEVLENQIEKRILDLTASEDRLRFILNAAKMGTWTLDINEKRLVSSSRCKENFGRKTDEPFTYDDFEKAVDPLDVEQWKDAIREAVKNRTELRVEYRIRTPDGDRRWIEARGQMMSVGDGASPIMTGITQDITERKEAEEHRRLLARELNHRVKNTLATVQSVFAQSLRSANDLEEAKTIAFGRIQALSTAQDILTQEGWSSADLRTVVAEALEPFNGADVRFGGPRVVLTEQAVSAFSLALHELATNASKYGALSVAGGSVTIHWEIERNGHRTLKFFWSEMGGPEVREPEARGFGSKLIEGVLATTLGGRAQMTFRRSGLLFEVEAVLPDDADEPVGEDA</sequence>
<evidence type="ECO:0000256" key="9">
    <source>
        <dbReference type="ARBA" id="ARBA00022679"/>
    </source>
</evidence>
<feature type="domain" description="PAS" evidence="17">
    <location>
        <begin position="19"/>
        <end position="68"/>
    </location>
</feature>
<dbReference type="PANTHER" id="PTHR41523">
    <property type="entry name" value="TWO-COMPONENT SYSTEM SENSOR PROTEIN"/>
    <property type="match status" value="1"/>
</dbReference>
<evidence type="ECO:0000259" key="17">
    <source>
        <dbReference type="PROSITE" id="PS50112"/>
    </source>
</evidence>
<feature type="domain" description="PAC" evidence="18">
    <location>
        <begin position="93"/>
        <end position="147"/>
    </location>
</feature>
<dbReference type="InterPro" id="IPR036890">
    <property type="entry name" value="HATPase_C_sf"/>
</dbReference>
<keyword evidence="6" id="KW-0716">Sensory transduction</keyword>
<protein>
    <recommendedName>
        <fullName evidence="3">Blue-light-activated histidine kinase</fullName>
        <ecNumber evidence="2">2.7.13.3</ecNumber>
    </recommendedName>
</protein>
<evidence type="ECO:0000256" key="6">
    <source>
        <dbReference type="ARBA" id="ARBA00022606"/>
    </source>
</evidence>
<dbReference type="SUPFAM" id="SSF55785">
    <property type="entry name" value="PYP-like sensor domain (PAS domain)"/>
    <property type="match status" value="2"/>
</dbReference>
<keyword evidence="11" id="KW-0547">Nucleotide-binding</keyword>